<keyword evidence="2" id="KW-0456">Lyase</keyword>
<proteinExistence type="inferred from homology"/>
<evidence type="ECO:0008006" key="6">
    <source>
        <dbReference type="Google" id="ProtNLM"/>
    </source>
</evidence>
<evidence type="ECO:0000313" key="4">
    <source>
        <dbReference type="EMBL" id="KAF7164041.1"/>
    </source>
</evidence>
<dbReference type="Proteomes" id="UP000662466">
    <property type="component" value="Unassembled WGS sequence"/>
</dbReference>
<organism evidence="3 5">
    <name type="scientific">Aspergillus hiratsukae</name>
    <dbReference type="NCBI Taxonomy" id="1194566"/>
    <lineage>
        <taxon>Eukaryota</taxon>
        <taxon>Fungi</taxon>
        <taxon>Dikarya</taxon>
        <taxon>Ascomycota</taxon>
        <taxon>Pezizomycotina</taxon>
        <taxon>Eurotiomycetes</taxon>
        <taxon>Eurotiomycetidae</taxon>
        <taxon>Eurotiales</taxon>
        <taxon>Aspergillaceae</taxon>
        <taxon>Aspergillus</taxon>
        <taxon>Aspergillus subgen. Fumigati</taxon>
    </lineage>
</organism>
<accession>A0A8H6P9M7</accession>
<comment type="caution">
    <text evidence="3">The sequence shown here is derived from an EMBL/GenBank/DDBJ whole genome shotgun (WGS) entry which is preliminary data.</text>
</comment>
<evidence type="ECO:0000313" key="3">
    <source>
        <dbReference type="EMBL" id="KAF7122242.1"/>
    </source>
</evidence>
<dbReference type="OrthoDB" id="2998174at2759"/>
<sequence length="426" mass="49172">MNSQRAVSSTALFFVAKKREWTMRETIRRSARHVVQAIKTPLTPRFPKVPEQLRRTQTKEDKKEARSHRLNDMEKGFKTSDSTKCSVQITAGERAKGNEKKTKGWGSRFAFDRFLSATIPLKEIRTPLRGDYRGQSYGRGTYSSYNRRPYQRAYFNEEQDDQPYDYDENPGEYYEPDTDVQVAYAIFSTWTLFIDDIGGEIEDALKAFERNLIHGKPQSTPILQSYVEYLQGFEKLFGPYSGAVVSTTATSWIYGSVIELKYEGKIKPPAGAFNFPRFVRDKCGIAEPNFHMVFPEELFPEESHLEIFLPIIPDLNDCINYINDVLSFYKETVVGPERFTYICNLAEVQSISIQDALRLTCAGIIQNMRNIRKVLSRCPQILDAADQFLCGYISWHLFQDRYRLSEIELVDANGNRIRRPGQEHEA</sequence>
<reference evidence="3" key="1">
    <citation type="submission" date="2020-06" db="EMBL/GenBank/DDBJ databases">
        <title>Draft genome sequences of strains closely related to Aspergillus parafelis and Aspergillus hiratsukae.</title>
        <authorList>
            <person name="Dos Santos R.A.C."/>
            <person name="Rivero-Menendez O."/>
            <person name="Steenwyk J.L."/>
            <person name="Mead M.E."/>
            <person name="Goldman G.H."/>
            <person name="Alastruey-Izquierdo A."/>
            <person name="Rokas A."/>
        </authorList>
    </citation>
    <scope>NUCLEOTIDE SEQUENCE</scope>
    <source>
        <strain evidence="3">CNM-CM5793</strain>
        <strain evidence="4">CNM-CM6106</strain>
    </source>
</reference>
<protein>
    <recommendedName>
        <fullName evidence="6">Trichodiene synthase</fullName>
    </recommendedName>
</protein>
<dbReference type="InterPro" id="IPR008949">
    <property type="entry name" value="Isoprenoid_synthase_dom_sf"/>
</dbReference>
<name>A0A8H6P9M7_9EURO</name>
<dbReference type="GO" id="GO:0016838">
    <property type="term" value="F:carbon-oxygen lyase activity, acting on phosphates"/>
    <property type="evidence" value="ECO:0007669"/>
    <property type="project" value="InterPro"/>
</dbReference>
<comment type="similarity">
    <text evidence="1">Belongs to the trichodiene synthase family.</text>
</comment>
<dbReference type="InterPro" id="IPR024652">
    <property type="entry name" value="Trichodiene_synth"/>
</dbReference>
<evidence type="ECO:0000256" key="2">
    <source>
        <dbReference type="ARBA" id="ARBA00023239"/>
    </source>
</evidence>
<dbReference type="EMBL" id="JACBAF010002197">
    <property type="protein sequence ID" value="KAF7164041.1"/>
    <property type="molecule type" value="Genomic_DNA"/>
</dbReference>
<dbReference type="Proteomes" id="UP000630445">
    <property type="component" value="Unassembled WGS sequence"/>
</dbReference>
<dbReference type="SUPFAM" id="SSF48576">
    <property type="entry name" value="Terpenoid synthases"/>
    <property type="match status" value="1"/>
</dbReference>
<dbReference type="EMBL" id="JACBAD010002025">
    <property type="protein sequence ID" value="KAF7122242.1"/>
    <property type="molecule type" value="Genomic_DNA"/>
</dbReference>
<dbReference type="AlphaFoldDB" id="A0A8H6P9M7"/>
<dbReference type="Pfam" id="PF06330">
    <property type="entry name" value="TRI5"/>
    <property type="match status" value="1"/>
</dbReference>
<keyword evidence="5" id="KW-1185">Reference proteome</keyword>
<dbReference type="Gene3D" id="1.10.600.10">
    <property type="entry name" value="Farnesyl Diphosphate Synthase"/>
    <property type="match status" value="1"/>
</dbReference>
<evidence type="ECO:0000256" key="1">
    <source>
        <dbReference type="ARBA" id="ARBA00007946"/>
    </source>
</evidence>
<evidence type="ECO:0000313" key="5">
    <source>
        <dbReference type="Proteomes" id="UP000630445"/>
    </source>
</evidence>
<gene>
    <name evidence="3" type="ORF">CNMCM5793_000199</name>
    <name evidence="4" type="ORF">CNMCM6106_000735</name>
</gene>